<evidence type="ECO:0000313" key="2">
    <source>
        <dbReference type="EMBL" id="MBF0966980.1"/>
    </source>
</evidence>
<dbReference type="EMBL" id="JABZGF010000266">
    <property type="protein sequence ID" value="MBF0966980.1"/>
    <property type="molecule type" value="Genomic_DNA"/>
</dbReference>
<evidence type="ECO:0000313" key="3">
    <source>
        <dbReference type="Proteomes" id="UP000759246"/>
    </source>
</evidence>
<dbReference type="AlphaFoldDB" id="A0A929RQ00"/>
<sequence>MSMPPRDPSFPPSRQDYRDLIDHHYVIRGLTFAPLILFPIALKTGAQYEPLSLWTGIGMNLSILLTCLTIPLAIPVMLRDAREAQTRGVDKAIPRRRRWKAAGRVAIAVSFGILSTVHIVPLVQDLASGPKPVTVTSCTSSVADREWRSGRRGSRTTTIYQVYEITMQLTDGSTRVQDISLQPQDSEPANSLAIYDTLYDACITHPGQTPMTLQVMPRSWRIIEAHLG</sequence>
<reference evidence="2" key="1">
    <citation type="submission" date="2020-04" db="EMBL/GenBank/DDBJ databases">
        <title>Deep metagenomics examines the oral microbiome during advanced dental caries in children, revealing novel taxa and co-occurrences with host molecules.</title>
        <authorList>
            <person name="Baker J.L."/>
            <person name="Morton J.T."/>
            <person name="Dinis M."/>
            <person name="Alvarez R."/>
            <person name="Tran N.C."/>
            <person name="Knight R."/>
            <person name="Edlund A."/>
        </authorList>
    </citation>
    <scope>NUCLEOTIDE SEQUENCE</scope>
    <source>
        <strain evidence="2">JCVI_30_bin.13</strain>
    </source>
</reference>
<proteinExistence type="predicted"/>
<accession>A0A929RQ00</accession>
<feature type="transmembrane region" description="Helical" evidence="1">
    <location>
        <begin position="25"/>
        <end position="42"/>
    </location>
</feature>
<keyword evidence="1" id="KW-0812">Transmembrane</keyword>
<gene>
    <name evidence="2" type="ORF">HXK09_07500</name>
</gene>
<feature type="transmembrane region" description="Helical" evidence="1">
    <location>
        <begin position="101"/>
        <end position="123"/>
    </location>
</feature>
<organism evidence="2 3">
    <name type="scientific">Actinomyces bouchesdurhonensis</name>
    <dbReference type="NCBI Taxonomy" id="1852361"/>
    <lineage>
        <taxon>Bacteria</taxon>
        <taxon>Bacillati</taxon>
        <taxon>Actinomycetota</taxon>
        <taxon>Actinomycetes</taxon>
        <taxon>Actinomycetales</taxon>
        <taxon>Actinomycetaceae</taxon>
        <taxon>Actinomyces</taxon>
    </lineage>
</organism>
<comment type="caution">
    <text evidence="2">The sequence shown here is derived from an EMBL/GenBank/DDBJ whole genome shotgun (WGS) entry which is preliminary data.</text>
</comment>
<protein>
    <submittedName>
        <fullName evidence="2">Uncharacterized protein</fullName>
    </submittedName>
</protein>
<evidence type="ECO:0000256" key="1">
    <source>
        <dbReference type="SAM" id="Phobius"/>
    </source>
</evidence>
<keyword evidence="1" id="KW-0472">Membrane</keyword>
<dbReference type="Proteomes" id="UP000759246">
    <property type="component" value="Unassembled WGS sequence"/>
</dbReference>
<name>A0A929RQ00_9ACTO</name>
<keyword evidence="1" id="KW-1133">Transmembrane helix</keyword>
<feature type="transmembrane region" description="Helical" evidence="1">
    <location>
        <begin position="54"/>
        <end position="78"/>
    </location>
</feature>